<dbReference type="NCBIfam" id="TIGR02346">
    <property type="entry name" value="chap_CCT_theta"/>
    <property type="match status" value="1"/>
</dbReference>
<proteinExistence type="inferred from homology"/>
<evidence type="ECO:0000256" key="5">
    <source>
        <dbReference type="ARBA" id="ARBA00022490"/>
    </source>
</evidence>
<dbReference type="PROSITE" id="PS00750">
    <property type="entry name" value="TCP1_1"/>
    <property type="match status" value="1"/>
</dbReference>
<feature type="region of interest" description="Disordered" evidence="11">
    <location>
        <begin position="548"/>
        <end position="567"/>
    </location>
</feature>
<dbReference type="GO" id="GO:0016887">
    <property type="term" value="F:ATP hydrolysis activity"/>
    <property type="evidence" value="ECO:0007669"/>
    <property type="project" value="InterPro"/>
</dbReference>
<dbReference type="SUPFAM" id="SSF48592">
    <property type="entry name" value="GroEL equatorial domain-like"/>
    <property type="match status" value="1"/>
</dbReference>
<dbReference type="CDD" id="cd03341">
    <property type="entry name" value="TCP1_theta"/>
    <property type="match status" value="1"/>
</dbReference>
<dbReference type="SUPFAM" id="SSF52029">
    <property type="entry name" value="GroEL apical domain-like"/>
    <property type="match status" value="1"/>
</dbReference>
<keyword evidence="5" id="KW-0963">Cytoplasm</keyword>
<dbReference type="EMBL" id="JANBPU010000024">
    <property type="protein sequence ID" value="KAJ1919629.1"/>
    <property type="molecule type" value="Genomic_DNA"/>
</dbReference>
<dbReference type="GO" id="GO:0140662">
    <property type="term" value="F:ATP-dependent protein folding chaperone"/>
    <property type="evidence" value="ECO:0007669"/>
    <property type="project" value="InterPro"/>
</dbReference>
<dbReference type="GO" id="GO:0005524">
    <property type="term" value="F:ATP binding"/>
    <property type="evidence" value="ECO:0007669"/>
    <property type="project" value="UniProtKB-KW"/>
</dbReference>
<comment type="caution">
    <text evidence="12">The sequence shown here is derived from an EMBL/GenBank/DDBJ whole genome shotgun (WGS) entry which is preliminary data.</text>
</comment>
<comment type="subcellular location">
    <subcellularLocation>
        <location evidence="2">Cytoplasm</location>
    </subcellularLocation>
</comment>
<keyword evidence="7 10" id="KW-0067">ATP-binding</keyword>
<dbReference type="InterPro" id="IPR002423">
    <property type="entry name" value="Cpn60/GroEL/TCP-1"/>
</dbReference>
<protein>
    <recommendedName>
        <fullName evidence="9">CCT-theta</fullName>
    </recommendedName>
</protein>
<dbReference type="InterPro" id="IPR027409">
    <property type="entry name" value="GroEL-like_apical_dom_sf"/>
</dbReference>
<keyword evidence="8 10" id="KW-0143">Chaperone</keyword>
<dbReference type="InterPro" id="IPR017998">
    <property type="entry name" value="Chaperone_TCP-1"/>
</dbReference>
<dbReference type="Proteomes" id="UP001150538">
    <property type="component" value="Unassembled WGS sequence"/>
</dbReference>
<evidence type="ECO:0000256" key="11">
    <source>
        <dbReference type="SAM" id="MobiDB-lite"/>
    </source>
</evidence>
<keyword evidence="6 10" id="KW-0547">Nucleotide-binding</keyword>
<dbReference type="SUPFAM" id="SSF54849">
    <property type="entry name" value="GroEL-intermediate domain like"/>
    <property type="match status" value="1"/>
</dbReference>
<dbReference type="GO" id="GO:0051082">
    <property type="term" value="F:unfolded protein binding"/>
    <property type="evidence" value="ECO:0007669"/>
    <property type="project" value="InterPro"/>
</dbReference>
<accession>A0A9W7ZZ01</accession>
<evidence type="ECO:0000256" key="3">
    <source>
        <dbReference type="ARBA" id="ARBA00008020"/>
    </source>
</evidence>
<reference evidence="12" key="1">
    <citation type="submission" date="2022-07" db="EMBL/GenBank/DDBJ databases">
        <title>Phylogenomic reconstructions and comparative analyses of Kickxellomycotina fungi.</title>
        <authorList>
            <person name="Reynolds N.K."/>
            <person name="Stajich J.E."/>
            <person name="Barry K."/>
            <person name="Grigoriev I.V."/>
            <person name="Crous P."/>
            <person name="Smith M.E."/>
        </authorList>
    </citation>
    <scope>NUCLEOTIDE SEQUENCE</scope>
    <source>
        <strain evidence="12">NBRC 100468</strain>
    </source>
</reference>
<dbReference type="OrthoDB" id="1748577at2759"/>
<evidence type="ECO:0000313" key="12">
    <source>
        <dbReference type="EMBL" id="KAJ1919629.1"/>
    </source>
</evidence>
<comment type="similarity">
    <text evidence="3 10">Belongs to the TCP-1 chaperonin family.</text>
</comment>
<evidence type="ECO:0000256" key="2">
    <source>
        <dbReference type="ARBA" id="ARBA00004496"/>
    </source>
</evidence>
<evidence type="ECO:0000313" key="13">
    <source>
        <dbReference type="Proteomes" id="UP001150538"/>
    </source>
</evidence>
<dbReference type="Pfam" id="PF00118">
    <property type="entry name" value="Cpn60_TCP1"/>
    <property type="match status" value="1"/>
</dbReference>
<dbReference type="Gene3D" id="1.10.560.10">
    <property type="entry name" value="GroEL-like equatorial domain"/>
    <property type="match status" value="1"/>
</dbReference>
<comment type="subunit">
    <text evidence="4">Component of the T-complex protein 1 (TCP1) complex.</text>
</comment>
<dbReference type="InterPro" id="IPR027413">
    <property type="entry name" value="GROEL-like_equatorial_sf"/>
</dbReference>
<dbReference type="AlphaFoldDB" id="A0A9W7ZZ01"/>
<evidence type="ECO:0000256" key="9">
    <source>
        <dbReference type="ARBA" id="ARBA00029602"/>
    </source>
</evidence>
<evidence type="ECO:0000256" key="4">
    <source>
        <dbReference type="ARBA" id="ARBA00011381"/>
    </source>
</evidence>
<dbReference type="PANTHER" id="PTHR11353">
    <property type="entry name" value="CHAPERONIN"/>
    <property type="match status" value="1"/>
</dbReference>
<comment type="function">
    <text evidence="1">Molecular chaperone; assists the folding of proteins upon ATP hydrolysis.</text>
</comment>
<keyword evidence="13" id="KW-1185">Reference proteome</keyword>
<organism evidence="12 13">
    <name type="scientific">Mycoemilia scoparia</name>
    <dbReference type="NCBI Taxonomy" id="417184"/>
    <lineage>
        <taxon>Eukaryota</taxon>
        <taxon>Fungi</taxon>
        <taxon>Fungi incertae sedis</taxon>
        <taxon>Zoopagomycota</taxon>
        <taxon>Kickxellomycotina</taxon>
        <taxon>Kickxellomycetes</taxon>
        <taxon>Kickxellales</taxon>
        <taxon>Kickxellaceae</taxon>
        <taxon>Mycoemilia</taxon>
    </lineage>
</organism>
<dbReference type="InterPro" id="IPR002194">
    <property type="entry name" value="Chaperonin_TCP-1_CS"/>
</dbReference>
<sequence>MALRVPQPTAPQLFKEGYKTLQGLEDAVIRNIHAAKEMSEITRTSYGPNGRNKMVINQLEKLFVTNDAATIIRELDVVHPAAKLLAGDGTNYVIIFASELLQKAEELLRMGLHPSEISIGYELAMKKALDLLENEIKSVSVDLKNRDDLLKAARTAISAKQYGYEDFLGNLVVEAVQSAMPQKPENFNVDNVRVVKVMGGNLRQSRVVRGMVFPRDPETFVKEAKHAKVAVFSCPIDIGQTETKGTVLLHNAKEMLEYTKGEEAQLEKAVLELVDAGISVVVGGSGIGDLAVHYLNRHNILAITCPSKFELRRLCRVIGANTMARFGAPTPEEMGYCDIVTTEEIGSDRVTVFRQYTDEESTEHADERPAFASRIFKSPVVTLVLRGATQNLLDDIERAVDDGVNIVKALTKDQRLVPGAAATEIELSRRITKEANLTPGISQHAMRRYADAFEVFPRTLADNAGMNSTEMIAKLFAAHSTTDAASAPHAYAMGIDVDSDQAKLKNTVAEGAQIFDSLAVKQWAIRYATQAALTVLQVDQIIMAKRAGGPKLPQQGGGPGGNWDDTD</sequence>
<dbReference type="GO" id="GO:0005832">
    <property type="term" value="C:chaperonin-containing T-complex"/>
    <property type="evidence" value="ECO:0007669"/>
    <property type="project" value="UniProtKB-ARBA"/>
</dbReference>
<dbReference type="PRINTS" id="PR00304">
    <property type="entry name" value="TCOMPLEXTCP1"/>
</dbReference>
<evidence type="ECO:0000256" key="10">
    <source>
        <dbReference type="RuleBase" id="RU004187"/>
    </source>
</evidence>
<evidence type="ECO:0000256" key="7">
    <source>
        <dbReference type="ARBA" id="ARBA00022840"/>
    </source>
</evidence>
<evidence type="ECO:0000256" key="1">
    <source>
        <dbReference type="ARBA" id="ARBA00002912"/>
    </source>
</evidence>
<name>A0A9W7ZZ01_9FUNG</name>
<dbReference type="PROSITE" id="PS00751">
    <property type="entry name" value="TCP1_2"/>
    <property type="match status" value="1"/>
</dbReference>
<dbReference type="InterPro" id="IPR012721">
    <property type="entry name" value="Chap_CCT_theta"/>
</dbReference>
<dbReference type="Gene3D" id="3.30.260.10">
    <property type="entry name" value="TCP-1-like chaperonin intermediate domain"/>
    <property type="match status" value="1"/>
</dbReference>
<evidence type="ECO:0000256" key="8">
    <source>
        <dbReference type="ARBA" id="ARBA00023186"/>
    </source>
</evidence>
<dbReference type="FunFam" id="3.50.7.10:FF:000008">
    <property type="entry name" value="T-complex protein 1 subunit theta"/>
    <property type="match status" value="1"/>
</dbReference>
<dbReference type="InterPro" id="IPR027410">
    <property type="entry name" value="TCP-1-like_intermed_sf"/>
</dbReference>
<evidence type="ECO:0000256" key="6">
    <source>
        <dbReference type="ARBA" id="ARBA00022741"/>
    </source>
</evidence>
<gene>
    <name evidence="12" type="primary">CCT8</name>
    <name evidence="12" type="ORF">H4219_001878</name>
</gene>
<dbReference type="Gene3D" id="3.50.7.10">
    <property type="entry name" value="GroEL"/>
    <property type="match status" value="1"/>
</dbReference>